<reference evidence="1" key="1">
    <citation type="submission" date="2022-01" db="EMBL/GenBank/DDBJ databases">
        <title>Genome sequnece data of strain Bradyrhizobium sp. nov.</title>
        <authorList>
            <person name="Zhang J."/>
        </authorList>
    </citation>
    <scope>NUCLEOTIDE SEQUENCE</scope>
    <source>
        <strain evidence="2">WYCCWR 12774</strain>
        <strain evidence="1">WYCCWR 13023</strain>
    </source>
</reference>
<evidence type="ECO:0000313" key="3">
    <source>
        <dbReference type="Proteomes" id="UP001139012"/>
    </source>
</evidence>
<keyword evidence="3" id="KW-1185">Reference proteome</keyword>
<dbReference type="EMBL" id="JAKLTY010000076">
    <property type="protein sequence ID" value="MCG2633201.1"/>
    <property type="molecule type" value="Genomic_DNA"/>
</dbReference>
<name>A0A9X1RI89_9BRAD</name>
<organism evidence="1 4">
    <name type="scientific">Bradyrhizobium zhengyangense</name>
    <dbReference type="NCBI Taxonomy" id="2911009"/>
    <lineage>
        <taxon>Bacteria</taxon>
        <taxon>Pseudomonadati</taxon>
        <taxon>Pseudomonadota</taxon>
        <taxon>Alphaproteobacteria</taxon>
        <taxon>Hyphomicrobiales</taxon>
        <taxon>Nitrobacteraceae</taxon>
        <taxon>Bradyrhizobium</taxon>
    </lineage>
</organism>
<dbReference type="RefSeq" id="WP_237873595.1">
    <property type="nucleotide sequence ID" value="NZ_JAKLTY010000076.1"/>
</dbReference>
<accession>A0A9X1RI89</accession>
<dbReference type="EMBL" id="JAKLUA010000019">
    <property type="protein sequence ID" value="MCG2672309.1"/>
    <property type="molecule type" value="Genomic_DNA"/>
</dbReference>
<protein>
    <submittedName>
        <fullName evidence="1">Uncharacterized protein</fullName>
    </submittedName>
</protein>
<evidence type="ECO:0000313" key="2">
    <source>
        <dbReference type="EMBL" id="MCG2672309.1"/>
    </source>
</evidence>
<dbReference type="Proteomes" id="UP001139054">
    <property type="component" value="Unassembled WGS sequence"/>
</dbReference>
<evidence type="ECO:0000313" key="4">
    <source>
        <dbReference type="Proteomes" id="UP001139054"/>
    </source>
</evidence>
<gene>
    <name evidence="2" type="ORF">L6637_35735</name>
    <name evidence="1" type="ORF">L6654_42570</name>
</gene>
<sequence length="112" mass="12196">MDKPTNAGLPSESIGESLAAIEAAASTTIRHGLRSIMPTQTRTATPTDGAQQCTGYEANCIGDIQRASSFSARLMSKVAPQTTPQLTAQRTLMHVEVHLVPRKYLINMKNWR</sequence>
<proteinExistence type="predicted"/>
<dbReference type="Proteomes" id="UP001139012">
    <property type="component" value="Unassembled WGS sequence"/>
</dbReference>
<evidence type="ECO:0000313" key="1">
    <source>
        <dbReference type="EMBL" id="MCG2633201.1"/>
    </source>
</evidence>
<dbReference type="AlphaFoldDB" id="A0A9X1RI89"/>
<comment type="caution">
    <text evidence="1">The sequence shown here is derived from an EMBL/GenBank/DDBJ whole genome shotgun (WGS) entry which is preliminary data.</text>
</comment>